<dbReference type="GO" id="GO:0000820">
    <property type="term" value="P:regulation of glutamine family amino acid metabolic process"/>
    <property type="evidence" value="ECO:0007669"/>
    <property type="project" value="TreeGrafter"/>
</dbReference>
<dbReference type="EMBL" id="JAVDYB010000001">
    <property type="protein sequence ID" value="MDR7278329.1"/>
    <property type="molecule type" value="Genomic_DNA"/>
</dbReference>
<feature type="domain" description="Glutamate-ammonia ligase adenylyltransferase repeated" evidence="7">
    <location>
        <begin position="602"/>
        <end position="840"/>
    </location>
</feature>
<dbReference type="NCBIfam" id="NF010707">
    <property type="entry name" value="PRK14109.1"/>
    <property type="match status" value="1"/>
</dbReference>
<reference evidence="9" key="1">
    <citation type="submission" date="2023-07" db="EMBL/GenBank/DDBJ databases">
        <title>Sequencing the genomes of 1000 actinobacteria strains.</title>
        <authorList>
            <person name="Klenk H.-P."/>
        </authorList>
    </citation>
    <scope>NUCLEOTIDE SEQUENCE</scope>
    <source>
        <strain evidence="9">DSM 44707</strain>
    </source>
</reference>
<keyword evidence="1 9" id="KW-0808">Transferase</keyword>
<dbReference type="Pfam" id="PF08335">
    <property type="entry name" value="GlnD_UR_UTase"/>
    <property type="match status" value="2"/>
</dbReference>
<dbReference type="SUPFAM" id="SSF81593">
    <property type="entry name" value="Nucleotidyltransferase substrate binding subunit/domain"/>
    <property type="match status" value="2"/>
</dbReference>
<evidence type="ECO:0000256" key="2">
    <source>
        <dbReference type="ARBA" id="ARBA00022695"/>
    </source>
</evidence>
<name>A0AAE3YR58_9ACTN</name>
<dbReference type="EC" id="2.7.7.42" evidence="9"/>
<gene>
    <name evidence="9" type="ORF">J2S41_005107</name>
</gene>
<evidence type="ECO:0000313" key="9">
    <source>
        <dbReference type="EMBL" id="MDR7278329.1"/>
    </source>
</evidence>
<dbReference type="InterPro" id="IPR043519">
    <property type="entry name" value="NT_sf"/>
</dbReference>
<feature type="domain" description="Glutamate-ammonia ligase adenylyltransferase repeated" evidence="7">
    <location>
        <begin position="169"/>
        <end position="330"/>
    </location>
</feature>
<feature type="domain" description="PII-uridylyltransferase/Glutamine-synthetase adenylyltransferase" evidence="8">
    <location>
        <begin position="864"/>
        <end position="1001"/>
    </location>
</feature>
<organism evidence="9 10">
    <name type="scientific">Catenuloplanes atrovinosus</name>
    <dbReference type="NCBI Taxonomy" id="137266"/>
    <lineage>
        <taxon>Bacteria</taxon>
        <taxon>Bacillati</taxon>
        <taxon>Actinomycetota</taxon>
        <taxon>Actinomycetes</taxon>
        <taxon>Micromonosporales</taxon>
        <taxon>Micromonosporaceae</taxon>
        <taxon>Catenuloplanes</taxon>
    </lineage>
</organism>
<evidence type="ECO:0000256" key="5">
    <source>
        <dbReference type="ARBA" id="ARBA00022842"/>
    </source>
</evidence>
<evidence type="ECO:0000259" key="7">
    <source>
        <dbReference type="Pfam" id="PF03710"/>
    </source>
</evidence>
<keyword evidence="3" id="KW-0547">Nucleotide-binding</keyword>
<dbReference type="GO" id="GO:0005524">
    <property type="term" value="F:ATP binding"/>
    <property type="evidence" value="ECO:0007669"/>
    <property type="project" value="UniProtKB-KW"/>
</dbReference>
<dbReference type="InterPro" id="IPR005190">
    <property type="entry name" value="GlnE_rpt_dom"/>
</dbReference>
<proteinExistence type="predicted"/>
<dbReference type="PANTHER" id="PTHR30621:SF0">
    <property type="entry name" value="BIFUNCTIONAL GLUTAMINE SYNTHETASE ADENYLYLTRANSFERASE_ADENYLYL-REMOVING ENZYME"/>
    <property type="match status" value="1"/>
</dbReference>
<dbReference type="SUPFAM" id="SSF81301">
    <property type="entry name" value="Nucleotidyltransferase"/>
    <property type="match status" value="2"/>
</dbReference>
<dbReference type="PANTHER" id="PTHR30621">
    <property type="entry name" value="GLUTAMINE SYNTHETASE ADENYLYLTRANSFERASE"/>
    <property type="match status" value="1"/>
</dbReference>
<evidence type="ECO:0000256" key="6">
    <source>
        <dbReference type="ARBA" id="ARBA00023268"/>
    </source>
</evidence>
<dbReference type="InterPro" id="IPR013546">
    <property type="entry name" value="PII_UdlTrfase/GS_AdlTrfase"/>
</dbReference>
<dbReference type="Pfam" id="PF03710">
    <property type="entry name" value="GlnE"/>
    <property type="match status" value="2"/>
</dbReference>
<dbReference type="RefSeq" id="WP_310371170.1">
    <property type="nucleotide sequence ID" value="NZ_JAVDYB010000001.1"/>
</dbReference>
<evidence type="ECO:0000256" key="1">
    <source>
        <dbReference type="ARBA" id="ARBA00022679"/>
    </source>
</evidence>
<dbReference type="Gene3D" id="1.20.120.330">
    <property type="entry name" value="Nucleotidyltransferases domain 2"/>
    <property type="match status" value="2"/>
</dbReference>
<dbReference type="AlphaFoldDB" id="A0AAE3YR58"/>
<feature type="domain" description="PII-uridylyltransferase/Glutamine-synthetase adenylyltransferase" evidence="8">
    <location>
        <begin position="352"/>
        <end position="497"/>
    </location>
</feature>
<protein>
    <submittedName>
        <fullName evidence="9">Glutamate-ammonia-ligase adenylyltransferase</fullName>
        <ecNumber evidence="9">2.7.7.42</ecNumber>
    </submittedName>
</protein>
<evidence type="ECO:0000256" key="4">
    <source>
        <dbReference type="ARBA" id="ARBA00022840"/>
    </source>
</evidence>
<keyword evidence="6" id="KW-0511">Multifunctional enzyme</keyword>
<evidence type="ECO:0000259" key="8">
    <source>
        <dbReference type="Pfam" id="PF08335"/>
    </source>
</evidence>
<dbReference type="Gene3D" id="3.30.460.10">
    <property type="entry name" value="Beta Polymerase, domain 2"/>
    <property type="match status" value="2"/>
</dbReference>
<dbReference type="InterPro" id="IPR023057">
    <property type="entry name" value="GlnE"/>
</dbReference>
<sequence length="1004" mass="109216">MTRPTSARLARYGFTLAGTGPKAADLLGDLGLWNADAQEPADEVAGELLTVLSRVADPNLALRQLHRVVEAERRAHPPAETPPPPPEGRLRRALHLHRHHEEPVDDGLLGTLRRDRGLARRLLSVLGASGPLGDDLVADPDRWRVLCTEKNGVAPDADGTLDVEGPPTVAALRRAYRVGLLRIAAADLTAGRSLEQTMAAITALADATLAAAYDLAVSEVPAEPSLAVIAMGKCGATELNYVSDVDVIFVCRGDEDLAAGTTVAARLIEICGQVAWQVDAALRPEGGRGPLVRTLASHLAYYHRWARTWEFQALLKARVAVGDRALGEEWLTQLGPLIWHAAERPEAVDDIRKMRRRIIDQVPPKQKDREIKRGPGGLRDIEFAVQLLQLVHGRVDESLRVGGTVPALRALVNGGYVGRQDGETLLRGYRFLRAVEHRLQLQQLSRTHTVPADAEAQRWLAQSLGYAPLPGRDVVEAFRADWVAHAAGVRRLHAKLLYRPLLESVARVPAEQLRMYPESARRRLQVLGYADPAGALRHIEALTGGLSRTAAIQRTLLPVLLEELADAPEPDRGLLSYRQLSDKLGSAPWYLRLLRDEGPVVRRLARLLGLSRYAADLLARDPEALRLLADDAELTPRDRDVLEPGFAAAAARHLAPADPHQAIGAVRALRRRELLRLACADILVNAGDLAPAKPAGMLEVARGLSAVTDATLAAAVRVAREVHRVDPDLRFTVIGMGRLGGDEMSYSSDADVLFVFDGGEAAAAHAVAEELRRLLGMPAHDPPLGIDADLRPEGRQGPLVRSLAAFRSYYGRWSKIWEAQALLRARYVCGDTALGTEFLALADTLRYPDGGLSREQITEIRRIKARVENERLPRGADPATHTKLGRGGLADVEWAVQLVQLRHAHAVPGLRSTRTLDALDAARDAGLVDAADAAALRAGWTLAAEVRNALTLVRGRPTDQLPRHGPELAGVVQLLGAADPQEFVDEYLRTTRRARAATERVLDS</sequence>
<dbReference type="GO" id="GO:0005829">
    <property type="term" value="C:cytosol"/>
    <property type="evidence" value="ECO:0007669"/>
    <property type="project" value="TreeGrafter"/>
</dbReference>
<keyword evidence="2 9" id="KW-0548">Nucleotidyltransferase</keyword>
<dbReference type="GO" id="GO:0008882">
    <property type="term" value="F:[glutamate-ammonia-ligase] adenylyltransferase activity"/>
    <property type="evidence" value="ECO:0007669"/>
    <property type="project" value="UniProtKB-EC"/>
</dbReference>
<dbReference type="Proteomes" id="UP001183643">
    <property type="component" value="Unassembled WGS sequence"/>
</dbReference>
<evidence type="ECO:0000256" key="3">
    <source>
        <dbReference type="ARBA" id="ARBA00022741"/>
    </source>
</evidence>
<evidence type="ECO:0000313" key="10">
    <source>
        <dbReference type="Proteomes" id="UP001183643"/>
    </source>
</evidence>
<accession>A0AAE3YR58</accession>
<keyword evidence="5" id="KW-0460">Magnesium</keyword>
<keyword evidence="4" id="KW-0067">ATP-binding</keyword>
<keyword evidence="10" id="KW-1185">Reference proteome</keyword>
<dbReference type="CDD" id="cd05401">
    <property type="entry name" value="NT_GlnE_GlnD_like"/>
    <property type="match status" value="2"/>
</dbReference>
<comment type="caution">
    <text evidence="9">The sequence shown here is derived from an EMBL/GenBank/DDBJ whole genome shotgun (WGS) entry which is preliminary data.</text>
</comment>